<name>A0ACB9PFX8_BAUVA</name>
<reference evidence="1 2" key="1">
    <citation type="journal article" date="2022" name="DNA Res.">
        <title>Chromosomal-level genome assembly of the orchid tree Bauhinia variegata (Leguminosae; Cercidoideae) supports the allotetraploid origin hypothesis of Bauhinia.</title>
        <authorList>
            <person name="Zhong Y."/>
            <person name="Chen Y."/>
            <person name="Zheng D."/>
            <person name="Pang J."/>
            <person name="Liu Y."/>
            <person name="Luo S."/>
            <person name="Meng S."/>
            <person name="Qian L."/>
            <person name="Wei D."/>
            <person name="Dai S."/>
            <person name="Zhou R."/>
        </authorList>
    </citation>
    <scope>NUCLEOTIDE SEQUENCE [LARGE SCALE GENOMIC DNA]</scope>
    <source>
        <strain evidence="1">BV-YZ2020</strain>
    </source>
</reference>
<protein>
    <submittedName>
        <fullName evidence="1">Uncharacterized protein</fullName>
    </submittedName>
</protein>
<dbReference type="EMBL" id="CM039429">
    <property type="protein sequence ID" value="KAI4347331.1"/>
    <property type="molecule type" value="Genomic_DNA"/>
</dbReference>
<comment type="caution">
    <text evidence="1">The sequence shown here is derived from an EMBL/GenBank/DDBJ whole genome shotgun (WGS) entry which is preliminary data.</text>
</comment>
<organism evidence="1 2">
    <name type="scientific">Bauhinia variegata</name>
    <name type="common">Purple orchid tree</name>
    <name type="synonym">Phanera variegata</name>
    <dbReference type="NCBI Taxonomy" id="167791"/>
    <lineage>
        <taxon>Eukaryota</taxon>
        <taxon>Viridiplantae</taxon>
        <taxon>Streptophyta</taxon>
        <taxon>Embryophyta</taxon>
        <taxon>Tracheophyta</taxon>
        <taxon>Spermatophyta</taxon>
        <taxon>Magnoliopsida</taxon>
        <taxon>eudicotyledons</taxon>
        <taxon>Gunneridae</taxon>
        <taxon>Pentapetalae</taxon>
        <taxon>rosids</taxon>
        <taxon>fabids</taxon>
        <taxon>Fabales</taxon>
        <taxon>Fabaceae</taxon>
        <taxon>Cercidoideae</taxon>
        <taxon>Cercideae</taxon>
        <taxon>Bauhiniinae</taxon>
        <taxon>Bauhinia</taxon>
    </lineage>
</organism>
<dbReference type="Proteomes" id="UP000828941">
    <property type="component" value="Chromosome 4"/>
</dbReference>
<keyword evidence="2" id="KW-1185">Reference proteome</keyword>
<proteinExistence type="predicted"/>
<gene>
    <name evidence="1" type="ORF">L6164_008148</name>
</gene>
<sequence>MAANHNALLLLVLMLLAVPSLSLAVLVNIDCGSNVSFTDKHSISWTGDDGYIQNGESREVSFTRIPPYVNGRVMRTLRAFPTMRKNCYTINVDKGEKVLVRASFFYGNYDGKNSPPTFELQFDGNFWATVNTSSANRPYYEVIYVTKSITTSICVAQTLPGQIPFVSALEFRSLDARMYSHVDANHALFMAHRANSGTNITTRYPDDIYDRIWESETSFLYTHDVENEAVSIDVSKAEDKPPQAVLRNAIVGELWDKFSETVIYLRTENLPAMDVPVYITTYFSEVTRLNATDKRYIGIYINEDPYSTQINPPFGSVSVSYITNATANSNTKISIAAAAAASTLPALINAYEVYTVSDELTNGTKSDDVKGLSALQKKFDKLQKWKGDPCLPSSFSWEWLECNSDVSPRVTALNLSSFGLSGTLPDFTNLTSLETIDLHNNSLQGPIPRFLCFLPNLKFLNLADNEFNGSVPSSLSDNKNLVLILTGNCLVGMPCKPGTSQNQTENGLLNGGKESQQLSLKLTIISHVSLLMLLLRKF</sequence>
<accession>A0ACB9PFX8</accession>
<evidence type="ECO:0000313" key="1">
    <source>
        <dbReference type="EMBL" id="KAI4347331.1"/>
    </source>
</evidence>
<evidence type="ECO:0000313" key="2">
    <source>
        <dbReference type="Proteomes" id="UP000828941"/>
    </source>
</evidence>